<keyword evidence="1" id="KW-0479">Metal-binding</keyword>
<feature type="domain" description="B box-type" evidence="8">
    <location>
        <begin position="109"/>
        <end position="155"/>
    </location>
</feature>
<dbReference type="InterPro" id="IPR001841">
    <property type="entry name" value="Znf_RING"/>
</dbReference>
<name>A0A1X7UG14_AMPQE</name>
<dbReference type="InterPro" id="IPR001258">
    <property type="entry name" value="NHL_repeat"/>
</dbReference>
<dbReference type="PROSITE" id="PS51125">
    <property type="entry name" value="NHL"/>
    <property type="match status" value="1"/>
</dbReference>
<evidence type="ECO:0000256" key="4">
    <source>
        <dbReference type="ARBA" id="ARBA00022833"/>
    </source>
</evidence>
<dbReference type="CDD" id="cd19756">
    <property type="entry name" value="Bbox2"/>
    <property type="match status" value="1"/>
</dbReference>
<dbReference type="InParanoid" id="A0A1X7UG14"/>
<dbReference type="InterPro" id="IPR047153">
    <property type="entry name" value="TRIM45/56/19-like"/>
</dbReference>
<evidence type="ECO:0000313" key="9">
    <source>
        <dbReference type="EnsemblMetazoa" id="Aqu2.1.26421_001"/>
    </source>
</evidence>
<dbReference type="EnsemblMetazoa" id="XM_011406984.1">
    <property type="protein sequence ID" value="XP_011405286.1"/>
    <property type="gene ID" value="LOC105313499"/>
</dbReference>
<dbReference type="PROSITE" id="PS00518">
    <property type="entry name" value="ZF_RING_1"/>
    <property type="match status" value="1"/>
</dbReference>
<reference evidence="9" key="2">
    <citation type="submission" date="2017-05" db="UniProtKB">
        <authorList>
            <consortium name="EnsemblMetazoa"/>
        </authorList>
    </citation>
    <scope>IDENTIFICATION</scope>
</reference>
<dbReference type="CDD" id="cd05819">
    <property type="entry name" value="NHL"/>
    <property type="match status" value="1"/>
</dbReference>
<dbReference type="InterPro" id="IPR000315">
    <property type="entry name" value="Znf_B-box"/>
</dbReference>
<dbReference type="InterPro" id="IPR017907">
    <property type="entry name" value="Znf_RING_CS"/>
</dbReference>
<keyword evidence="4" id="KW-0862">Zinc</keyword>
<feature type="domain" description="B box-type" evidence="8">
    <location>
        <begin position="170"/>
        <end position="211"/>
    </location>
</feature>
<dbReference type="PROSITE" id="PS50119">
    <property type="entry name" value="ZF_BBOX"/>
    <property type="match status" value="2"/>
</dbReference>
<organism evidence="9">
    <name type="scientific">Amphimedon queenslandica</name>
    <name type="common">Sponge</name>
    <dbReference type="NCBI Taxonomy" id="400682"/>
    <lineage>
        <taxon>Eukaryota</taxon>
        <taxon>Metazoa</taxon>
        <taxon>Porifera</taxon>
        <taxon>Demospongiae</taxon>
        <taxon>Heteroscleromorpha</taxon>
        <taxon>Haplosclerida</taxon>
        <taxon>Niphatidae</taxon>
        <taxon>Amphimedon</taxon>
    </lineage>
</organism>
<dbReference type="Gene3D" id="2.60.40.10">
    <property type="entry name" value="Immunoglobulins"/>
    <property type="match status" value="1"/>
</dbReference>
<evidence type="ECO:0000256" key="1">
    <source>
        <dbReference type="ARBA" id="ARBA00022723"/>
    </source>
</evidence>
<keyword evidence="2" id="KW-0677">Repeat</keyword>
<evidence type="ECO:0000256" key="5">
    <source>
        <dbReference type="PROSITE-ProRule" id="PRU00024"/>
    </source>
</evidence>
<accession>A0A1X7UG14</accession>
<dbReference type="SMART" id="SM00336">
    <property type="entry name" value="BBOX"/>
    <property type="match status" value="2"/>
</dbReference>
<dbReference type="SUPFAM" id="SSF101898">
    <property type="entry name" value="NHL repeat"/>
    <property type="match status" value="1"/>
</dbReference>
<dbReference type="Gene3D" id="3.30.40.10">
    <property type="entry name" value="Zinc/RING finger domain, C3HC4 (zinc finger)"/>
    <property type="match status" value="1"/>
</dbReference>
<evidence type="ECO:0000313" key="10">
    <source>
        <dbReference type="Proteomes" id="UP000007879"/>
    </source>
</evidence>
<evidence type="ECO:0000259" key="7">
    <source>
        <dbReference type="PROSITE" id="PS50089"/>
    </source>
</evidence>
<dbReference type="AlphaFoldDB" id="A0A1X7UG14"/>
<feature type="repeat" description="NHL" evidence="6">
    <location>
        <begin position="588"/>
        <end position="631"/>
    </location>
</feature>
<dbReference type="CDD" id="cd19757">
    <property type="entry name" value="Bbox1"/>
    <property type="match status" value="1"/>
</dbReference>
<evidence type="ECO:0000256" key="2">
    <source>
        <dbReference type="ARBA" id="ARBA00022737"/>
    </source>
</evidence>
<dbReference type="Proteomes" id="UP000007879">
    <property type="component" value="Unassembled WGS sequence"/>
</dbReference>
<dbReference type="InterPro" id="IPR011042">
    <property type="entry name" value="6-blade_b-propeller_TolB-like"/>
</dbReference>
<dbReference type="STRING" id="400682.A0A1X7UG14"/>
<dbReference type="InterPro" id="IPR013783">
    <property type="entry name" value="Ig-like_fold"/>
</dbReference>
<dbReference type="SUPFAM" id="SSF57845">
    <property type="entry name" value="B-box zinc-binding domain"/>
    <property type="match status" value="1"/>
</dbReference>
<dbReference type="InterPro" id="IPR013083">
    <property type="entry name" value="Znf_RING/FYVE/PHD"/>
</dbReference>
<reference evidence="10" key="1">
    <citation type="journal article" date="2010" name="Nature">
        <title>The Amphimedon queenslandica genome and the evolution of animal complexity.</title>
        <authorList>
            <person name="Srivastava M."/>
            <person name="Simakov O."/>
            <person name="Chapman J."/>
            <person name="Fahey B."/>
            <person name="Gauthier M.E."/>
            <person name="Mitros T."/>
            <person name="Richards G.S."/>
            <person name="Conaco C."/>
            <person name="Dacre M."/>
            <person name="Hellsten U."/>
            <person name="Larroux C."/>
            <person name="Putnam N.H."/>
            <person name="Stanke M."/>
            <person name="Adamska M."/>
            <person name="Darling A."/>
            <person name="Degnan S.M."/>
            <person name="Oakley T.H."/>
            <person name="Plachetzki D.C."/>
            <person name="Zhai Y."/>
            <person name="Adamski M."/>
            <person name="Calcino A."/>
            <person name="Cummins S.F."/>
            <person name="Goodstein D.M."/>
            <person name="Harris C."/>
            <person name="Jackson D.J."/>
            <person name="Leys S.P."/>
            <person name="Shu S."/>
            <person name="Woodcroft B.J."/>
            <person name="Vervoort M."/>
            <person name="Kosik K.S."/>
            <person name="Manning G."/>
            <person name="Degnan B.M."/>
            <person name="Rokhsar D.S."/>
        </authorList>
    </citation>
    <scope>NUCLEOTIDE SEQUENCE [LARGE SCALE GENOMIC DNA]</scope>
</reference>
<dbReference type="Gene3D" id="3.30.160.60">
    <property type="entry name" value="Classic Zinc Finger"/>
    <property type="match status" value="1"/>
</dbReference>
<feature type="domain" description="RING-type" evidence="7">
    <location>
        <begin position="22"/>
        <end position="72"/>
    </location>
</feature>
<dbReference type="eggNOG" id="KOG2177">
    <property type="taxonomic scope" value="Eukaryota"/>
</dbReference>
<dbReference type="InterPro" id="IPR018957">
    <property type="entry name" value="Znf_C3HC4_RING-type"/>
</dbReference>
<dbReference type="OrthoDB" id="1870062at2759"/>
<evidence type="ECO:0000256" key="6">
    <source>
        <dbReference type="PROSITE-ProRule" id="PRU00504"/>
    </source>
</evidence>
<proteinExistence type="predicted"/>
<dbReference type="KEGG" id="aqu:105313499"/>
<keyword evidence="10" id="KW-1185">Reference proteome</keyword>
<dbReference type="SMART" id="SM00184">
    <property type="entry name" value="RING"/>
    <property type="match status" value="1"/>
</dbReference>
<dbReference type="PANTHER" id="PTHR25462">
    <property type="entry name" value="BONUS, ISOFORM C-RELATED"/>
    <property type="match status" value="1"/>
</dbReference>
<gene>
    <name evidence="9" type="primary">105313499</name>
</gene>
<dbReference type="PROSITE" id="PS50089">
    <property type="entry name" value="ZF_RING_2"/>
    <property type="match status" value="1"/>
</dbReference>
<dbReference type="SUPFAM" id="SSF57850">
    <property type="entry name" value="RING/U-box"/>
    <property type="match status" value="1"/>
</dbReference>
<dbReference type="Pfam" id="PF00630">
    <property type="entry name" value="Filamin"/>
    <property type="match status" value="1"/>
</dbReference>
<dbReference type="Pfam" id="PF00643">
    <property type="entry name" value="zf-B_box"/>
    <property type="match status" value="2"/>
</dbReference>
<dbReference type="GO" id="GO:0008270">
    <property type="term" value="F:zinc ion binding"/>
    <property type="evidence" value="ECO:0007669"/>
    <property type="project" value="UniProtKB-KW"/>
</dbReference>
<dbReference type="Gene3D" id="2.120.10.30">
    <property type="entry name" value="TolB, C-terminal domain"/>
    <property type="match status" value="2"/>
</dbReference>
<dbReference type="InterPro" id="IPR017868">
    <property type="entry name" value="Filamin/ABP280_repeat-like"/>
</dbReference>
<sequence>MASNEIKPRQRNRARTVIDPLCTICHKVYSEPLQMPFLLSCLHSFCKKCLLKHIDKEAKTVEGNKHFNCPTCGQRTVVPSNDEDASAGLPVNLRLSHFAEVTSYNKKMESKVPCENCPNKGASYFCENCCMFICDACNTDHQRWRELRTHEVIELEPLKKKEGHSLKIKHPPQKCRDHRNEEMRFYCLDDQVLVCRDCLMTTHDGHKREYIEKVAKSEQEDLKKVMPDITSAIGQLDEAIAAGKKMEKKMKASSKEALTRIDGVCEDLVKAVRVRQEILHERCKGIDSGKEDVMRSQIHEFEKLKNVLMFLDETTNDAINNHTPEEFLTVKKVVKAQVTRVQDNFSRFLLDLQENEIMNTSLEVDSIIGSIESLGYFPGVPHLECCTIEGLGVQEALVGKERVFKVILRDEKNKPLEGNVLFQYELVNKDDADAPLPKVSITQSEKQNDGCATLSITVLNSGEYQLKVKIRNAPLVTTNPFCMWAHPPRDYNEVNPDAPIATLPVQKPVSRGIAIDYSTGLLYVSDYDNHTVMVLQADGKVYKQIGSNDNAGGNLSNPWGVVVANDTLYAVSYNSHKVKMYALSGDFIGEFGENGSGPEQFSNPRGIACDNEGHLFIADYSNTRILILTMEGKAVSSINCRARPVDVAVSVNGSIHTALDYSNVSVYTRSDSGGWKETLQYSVGANATGISIDSEGYKMVTLNNNTMRIIVPDSNNVVKTCPNVSYGVARDSQGFIYVSHVNKGEILKY</sequence>
<evidence type="ECO:0000256" key="3">
    <source>
        <dbReference type="ARBA" id="ARBA00022771"/>
    </source>
</evidence>
<dbReference type="Pfam" id="PF00097">
    <property type="entry name" value="zf-C3HC4"/>
    <property type="match status" value="1"/>
</dbReference>
<keyword evidence="3 5" id="KW-0863">Zinc-finger</keyword>
<dbReference type="PANTHER" id="PTHR25462:SF296">
    <property type="entry name" value="MEIOTIC P26, ISOFORM F"/>
    <property type="match status" value="1"/>
</dbReference>
<evidence type="ECO:0000259" key="8">
    <source>
        <dbReference type="PROSITE" id="PS50119"/>
    </source>
</evidence>
<protein>
    <submittedName>
        <fullName evidence="9">Uncharacterized protein</fullName>
    </submittedName>
</protein>
<dbReference type="EnsemblMetazoa" id="Aqu2.1.26421_001">
    <property type="protein sequence ID" value="Aqu2.1.26421_001"/>
    <property type="gene ID" value="Aqu2.1.26421"/>
</dbReference>